<dbReference type="GO" id="GO:0016197">
    <property type="term" value="P:endosomal transport"/>
    <property type="evidence" value="ECO:0007669"/>
    <property type="project" value="InterPro"/>
</dbReference>
<name>A0A8J2T9N4_ZYGB2</name>
<dbReference type="GO" id="GO:0032008">
    <property type="term" value="P:positive regulation of TOR signaling"/>
    <property type="evidence" value="ECO:0007669"/>
    <property type="project" value="InterPro"/>
</dbReference>
<dbReference type="GO" id="GO:0031902">
    <property type="term" value="C:late endosome membrane"/>
    <property type="evidence" value="ECO:0007669"/>
    <property type="project" value="InterPro"/>
</dbReference>
<dbReference type="GO" id="GO:0071230">
    <property type="term" value="P:cellular response to amino acid stimulus"/>
    <property type="evidence" value="ECO:0007669"/>
    <property type="project" value="InterPro"/>
</dbReference>
<dbReference type="GO" id="GO:0001919">
    <property type="term" value="P:regulation of receptor recycling"/>
    <property type="evidence" value="ECO:0007669"/>
    <property type="project" value="InterPro"/>
</dbReference>
<keyword evidence="7" id="KW-1185">Reference proteome</keyword>
<dbReference type="InterPro" id="IPR028209">
    <property type="entry name" value="LAMTOR1/MEH1"/>
</dbReference>
<organism evidence="6 7">
    <name type="scientific">Zygosaccharomyces bailii (strain CLIB 213 / ATCC 58445 / CBS 680 / BCRC 21525 / NBRC 1098 / NCYC 1416 / NRRL Y-2227)</name>
    <dbReference type="NCBI Taxonomy" id="1333698"/>
    <lineage>
        <taxon>Eukaryota</taxon>
        <taxon>Fungi</taxon>
        <taxon>Dikarya</taxon>
        <taxon>Ascomycota</taxon>
        <taxon>Saccharomycotina</taxon>
        <taxon>Saccharomycetes</taxon>
        <taxon>Saccharomycetales</taxon>
        <taxon>Saccharomycetaceae</taxon>
        <taxon>Zygosaccharomyces</taxon>
    </lineage>
</organism>
<evidence type="ECO:0000256" key="3">
    <source>
        <dbReference type="ARBA" id="ARBA00023136"/>
    </source>
</evidence>
<accession>A0A8J2T9N4</accession>
<sequence>MGAILSCCNIGDVDENEALLGGQQNGYGVDNEQDDSEMKRQMKEQEERALAREAHLKEIVSNTNDKLIDISMISNSGIVVQGSDIKSMNSGIQDSTISQEGETPYRTGNRKWIPLDTKKYMPQKVRRELKNIHKIVFSQLDKELKLEPPGKLTVTL</sequence>
<comment type="subcellular location">
    <subcellularLocation>
        <location evidence="1">Endomembrane system</location>
    </subcellularLocation>
</comment>
<dbReference type="SMART" id="SM01262">
    <property type="entry name" value="LAMTOR"/>
    <property type="match status" value="1"/>
</dbReference>
<reference evidence="7" key="1">
    <citation type="journal article" date="2013" name="Genome Announc.">
        <title>Genome sequence of the food spoilage yeast Zygosaccharomyces bailii CLIB 213(T).</title>
        <authorList>
            <person name="Galeote V."/>
            <person name="Bigey F."/>
            <person name="Devillers H."/>
            <person name="Neuveglise C."/>
            <person name="Dequin S."/>
        </authorList>
    </citation>
    <scope>NUCLEOTIDE SEQUENCE [LARGE SCALE GENOMIC DNA]</scope>
    <source>
        <strain evidence="7">CLIB 213 / ATCC 58445 / CBS 680 / CCRC 21525 / NBRC 1098 / NCYC 1416 / NRRL Y-2227</strain>
    </source>
</reference>
<keyword evidence="3" id="KW-0472">Membrane</keyword>
<keyword evidence="4" id="KW-0564">Palmitate</keyword>
<keyword evidence="2" id="KW-0519">Myristate</keyword>
<evidence type="ECO:0000313" key="7">
    <source>
        <dbReference type="Proteomes" id="UP000019375"/>
    </source>
</evidence>
<dbReference type="GO" id="GO:0043410">
    <property type="term" value="P:positive regulation of MAPK cascade"/>
    <property type="evidence" value="ECO:0007669"/>
    <property type="project" value="InterPro"/>
</dbReference>
<dbReference type="AlphaFoldDB" id="A0A8J2T9N4"/>
<keyword evidence="5" id="KW-0449">Lipoprotein</keyword>
<dbReference type="Proteomes" id="UP000019375">
    <property type="component" value="Unassembled WGS sequence"/>
</dbReference>
<dbReference type="GO" id="GO:0071986">
    <property type="term" value="C:Ragulator complex"/>
    <property type="evidence" value="ECO:0007669"/>
    <property type="project" value="InterPro"/>
</dbReference>
<dbReference type="Pfam" id="PF15454">
    <property type="entry name" value="LAMTOR"/>
    <property type="match status" value="1"/>
</dbReference>
<evidence type="ECO:0000256" key="2">
    <source>
        <dbReference type="ARBA" id="ARBA00022707"/>
    </source>
</evidence>
<proteinExistence type="predicted"/>
<gene>
    <name evidence="6" type="ORF">BN860_06172g</name>
</gene>
<evidence type="ECO:0000256" key="1">
    <source>
        <dbReference type="ARBA" id="ARBA00004308"/>
    </source>
</evidence>
<evidence type="ECO:0000313" key="6">
    <source>
        <dbReference type="EMBL" id="CDF89982.1"/>
    </source>
</evidence>
<dbReference type="EMBL" id="HG316458">
    <property type="protein sequence ID" value="CDF89982.1"/>
    <property type="molecule type" value="Genomic_DNA"/>
</dbReference>
<dbReference type="OrthoDB" id="4067878at2759"/>
<evidence type="ECO:0000256" key="4">
    <source>
        <dbReference type="ARBA" id="ARBA00023139"/>
    </source>
</evidence>
<evidence type="ECO:0000256" key="5">
    <source>
        <dbReference type="ARBA" id="ARBA00023288"/>
    </source>
</evidence>
<dbReference type="GO" id="GO:0045121">
    <property type="term" value="C:membrane raft"/>
    <property type="evidence" value="ECO:0007669"/>
    <property type="project" value="InterPro"/>
</dbReference>
<protein>
    <submittedName>
        <fullName evidence="6">ZYBA0S05-06172g1_1</fullName>
    </submittedName>
</protein>